<proteinExistence type="predicted"/>
<gene>
    <name evidence="3" type="ORF">C1SCF055_LOCUS31714</name>
</gene>
<accession>A0A9P1D960</accession>
<dbReference type="InterPro" id="IPR026612">
    <property type="entry name" value="STRA6-like"/>
</dbReference>
<dbReference type="OrthoDB" id="421989at2759"/>
<feature type="region of interest" description="Disordered" evidence="1">
    <location>
        <begin position="110"/>
        <end position="135"/>
    </location>
</feature>
<protein>
    <submittedName>
        <fullName evidence="5">Stimulated by retinoic acid gene 6 protein</fullName>
    </submittedName>
</protein>
<evidence type="ECO:0000256" key="1">
    <source>
        <dbReference type="SAM" id="MobiDB-lite"/>
    </source>
</evidence>
<feature type="region of interest" description="Disordered" evidence="1">
    <location>
        <begin position="208"/>
        <end position="227"/>
    </location>
</feature>
<evidence type="ECO:0000313" key="5">
    <source>
        <dbReference type="EMBL" id="CAL4793347.1"/>
    </source>
</evidence>
<keyword evidence="2" id="KW-1133">Transmembrane helix</keyword>
<keyword evidence="2" id="KW-0472">Membrane</keyword>
<evidence type="ECO:0000256" key="2">
    <source>
        <dbReference type="SAM" id="Phobius"/>
    </source>
</evidence>
<dbReference type="EMBL" id="CAMXCT020003753">
    <property type="protein sequence ID" value="CAL1159410.1"/>
    <property type="molecule type" value="Genomic_DNA"/>
</dbReference>
<evidence type="ECO:0000313" key="4">
    <source>
        <dbReference type="EMBL" id="CAL1159410.1"/>
    </source>
</evidence>
<comment type="caution">
    <text evidence="3">The sequence shown here is derived from an EMBL/GenBank/DDBJ whole genome shotgun (WGS) entry which is preliminary data.</text>
</comment>
<reference evidence="4" key="2">
    <citation type="submission" date="2024-04" db="EMBL/GenBank/DDBJ databases">
        <authorList>
            <person name="Chen Y."/>
            <person name="Shah S."/>
            <person name="Dougan E. K."/>
            <person name="Thang M."/>
            <person name="Chan C."/>
        </authorList>
    </citation>
    <scope>NUCLEOTIDE SEQUENCE [LARGE SCALE GENOMIC DNA]</scope>
</reference>
<dbReference type="GO" id="GO:0038023">
    <property type="term" value="F:signaling receptor activity"/>
    <property type="evidence" value="ECO:0007669"/>
    <property type="project" value="InterPro"/>
</dbReference>
<dbReference type="EMBL" id="CAMXCT010003753">
    <property type="protein sequence ID" value="CAI4006035.1"/>
    <property type="molecule type" value="Genomic_DNA"/>
</dbReference>
<dbReference type="Pfam" id="PF14752">
    <property type="entry name" value="RBP_receptor"/>
    <property type="match status" value="1"/>
</dbReference>
<keyword evidence="6" id="KW-1185">Reference proteome</keyword>
<evidence type="ECO:0000313" key="3">
    <source>
        <dbReference type="EMBL" id="CAI4006035.1"/>
    </source>
</evidence>
<dbReference type="Proteomes" id="UP001152797">
    <property type="component" value="Unassembled WGS sequence"/>
</dbReference>
<feature type="non-terminal residue" evidence="3">
    <location>
        <position position="227"/>
    </location>
</feature>
<sequence length="227" mass="25208">VWDLVFPTLTLLNFVLGATSVVIRSVVIAPYLLIHFFRVDITYLPSDLCDWDWSFQPFVSLVLHSYRRLNPILLATVAELGKSAQDAQRPPSQEEQELGTVDAVDLTLPPSVSDLTHEVPQRARTTPGPHSRRARQRWQLAVILARNPSLRRLRKTGGYALRAESAPACLGTEVDTLMPLRLPGLPRRLESSSTSFWSPLSRAVGARTPLLSESAPVFPPEEVGDQP</sequence>
<dbReference type="AlphaFoldDB" id="A0A9P1D960"/>
<reference evidence="3" key="1">
    <citation type="submission" date="2022-10" db="EMBL/GenBank/DDBJ databases">
        <authorList>
            <person name="Chen Y."/>
            <person name="Dougan E. K."/>
            <person name="Chan C."/>
            <person name="Rhodes N."/>
            <person name="Thang M."/>
        </authorList>
    </citation>
    <scope>NUCLEOTIDE SEQUENCE</scope>
</reference>
<evidence type="ECO:0000313" key="6">
    <source>
        <dbReference type="Proteomes" id="UP001152797"/>
    </source>
</evidence>
<organism evidence="3">
    <name type="scientific">Cladocopium goreaui</name>
    <dbReference type="NCBI Taxonomy" id="2562237"/>
    <lineage>
        <taxon>Eukaryota</taxon>
        <taxon>Sar</taxon>
        <taxon>Alveolata</taxon>
        <taxon>Dinophyceae</taxon>
        <taxon>Suessiales</taxon>
        <taxon>Symbiodiniaceae</taxon>
        <taxon>Cladocopium</taxon>
    </lineage>
</organism>
<dbReference type="EMBL" id="CAMXCT030003753">
    <property type="protein sequence ID" value="CAL4793347.1"/>
    <property type="molecule type" value="Genomic_DNA"/>
</dbReference>
<name>A0A9P1D960_9DINO</name>
<keyword evidence="2" id="KW-0812">Transmembrane</keyword>
<feature type="transmembrane region" description="Helical" evidence="2">
    <location>
        <begin position="12"/>
        <end position="34"/>
    </location>
</feature>